<comment type="caution">
    <text evidence="2">The sequence shown here is derived from an EMBL/GenBank/DDBJ whole genome shotgun (WGS) entry which is preliminary data.</text>
</comment>
<proteinExistence type="predicted"/>
<feature type="compositionally biased region" description="Polar residues" evidence="1">
    <location>
        <begin position="1"/>
        <end position="25"/>
    </location>
</feature>
<evidence type="ECO:0000313" key="3">
    <source>
        <dbReference type="Proteomes" id="UP000766486"/>
    </source>
</evidence>
<name>A0ABY6TZL8_BIOOC</name>
<gene>
    <name evidence="2" type="ORF">CLO192961_LOCUS132766</name>
</gene>
<accession>A0ABY6TZL8</accession>
<protein>
    <submittedName>
        <fullName evidence="2">Uncharacterized protein</fullName>
    </submittedName>
</protein>
<evidence type="ECO:0000256" key="1">
    <source>
        <dbReference type="SAM" id="MobiDB-lite"/>
    </source>
</evidence>
<evidence type="ECO:0000313" key="2">
    <source>
        <dbReference type="EMBL" id="VUC24210.1"/>
    </source>
</evidence>
<dbReference type="Proteomes" id="UP000766486">
    <property type="component" value="Unassembled WGS sequence"/>
</dbReference>
<dbReference type="EMBL" id="CABFNS010000715">
    <property type="protein sequence ID" value="VUC24210.1"/>
    <property type="molecule type" value="Genomic_DNA"/>
</dbReference>
<feature type="region of interest" description="Disordered" evidence="1">
    <location>
        <begin position="1"/>
        <end position="58"/>
    </location>
</feature>
<feature type="region of interest" description="Disordered" evidence="1">
    <location>
        <begin position="138"/>
        <end position="162"/>
    </location>
</feature>
<sequence>MDTPRSVTNTKIQDSSIPLKTTQPQGLIHIKRDDDDTAPVILHEPEESDGPSLDCNDDDTDLAVARDGIPFGKCCTGDDDKRFDNARHDKADGCKKSLSYASDNHEPCRQVITNFDQDKSLTGSSARMSPNGGLLHVQEGTDGTEDNCGSGRRGQGNDEENKPRYKIHRANAYAYRHKDGTIYNVQIKSQLGEELPFLLGTAISVDALPISNGVETRDITVDAVDVAARGLAAPGSLRRAKRADRVGYNRPPPLKTLQIKTAMTGRKDTATDEFNEIRAKQVYMRGTISGIISMGTLMGAHKVR</sequence>
<reference evidence="2 3" key="1">
    <citation type="submission" date="2019-06" db="EMBL/GenBank/DDBJ databases">
        <authorList>
            <person name="Broberg M."/>
        </authorList>
    </citation>
    <scope>NUCLEOTIDE SEQUENCE [LARGE SCALE GENOMIC DNA]</scope>
</reference>
<keyword evidence="3" id="KW-1185">Reference proteome</keyword>
<organism evidence="2 3">
    <name type="scientific">Bionectria ochroleuca</name>
    <name type="common">Gliocladium roseum</name>
    <dbReference type="NCBI Taxonomy" id="29856"/>
    <lineage>
        <taxon>Eukaryota</taxon>
        <taxon>Fungi</taxon>
        <taxon>Dikarya</taxon>
        <taxon>Ascomycota</taxon>
        <taxon>Pezizomycotina</taxon>
        <taxon>Sordariomycetes</taxon>
        <taxon>Hypocreomycetidae</taxon>
        <taxon>Hypocreales</taxon>
        <taxon>Bionectriaceae</taxon>
        <taxon>Clonostachys</taxon>
    </lineage>
</organism>